<evidence type="ECO:0000313" key="13">
    <source>
        <dbReference type="EMBL" id="SDU80315.1"/>
    </source>
</evidence>
<evidence type="ECO:0000256" key="1">
    <source>
        <dbReference type="ARBA" id="ARBA00004651"/>
    </source>
</evidence>
<keyword evidence="11 12" id="KW-0472">Membrane</keyword>
<reference evidence="14" key="1">
    <citation type="submission" date="2016-10" db="EMBL/GenBank/DDBJ databases">
        <authorList>
            <person name="Varghese N."/>
            <person name="Submissions S."/>
        </authorList>
    </citation>
    <scope>NUCLEOTIDE SEQUENCE [LARGE SCALE GENOMIC DNA]</scope>
    <source>
        <strain evidence="14">DSM 10002</strain>
    </source>
</reference>
<dbReference type="PANTHER" id="PTHR43141:SF5">
    <property type="entry name" value="CYTOCHROME BD-I UBIQUINOL OXIDASE SUBUNIT 2"/>
    <property type="match status" value="1"/>
</dbReference>
<protein>
    <submittedName>
        <fullName evidence="13">Cytochrome bd-I ubiquinol oxidase subunit 2 apoprotein</fullName>
    </submittedName>
</protein>
<feature type="transmembrane region" description="Helical" evidence="12">
    <location>
        <begin position="255"/>
        <end position="274"/>
    </location>
</feature>
<gene>
    <name evidence="13" type="ORF">SAMN04489737_1165</name>
</gene>
<organism evidence="13 14">
    <name type="scientific">Arcanobacterium phocae</name>
    <dbReference type="NCBI Taxonomy" id="131112"/>
    <lineage>
        <taxon>Bacteria</taxon>
        <taxon>Bacillati</taxon>
        <taxon>Actinomycetota</taxon>
        <taxon>Actinomycetes</taxon>
        <taxon>Actinomycetales</taxon>
        <taxon>Actinomycetaceae</taxon>
        <taxon>Arcanobacterium</taxon>
    </lineage>
</organism>
<evidence type="ECO:0000256" key="4">
    <source>
        <dbReference type="ARBA" id="ARBA00022475"/>
    </source>
</evidence>
<keyword evidence="6 12" id="KW-0812">Transmembrane</keyword>
<dbReference type="OrthoDB" id="9776710at2"/>
<keyword evidence="5" id="KW-0349">Heme</keyword>
<dbReference type="Proteomes" id="UP000214355">
    <property type="component" value="Chromosome I"/>
</dbReference>
<evidence type="ECO:0000256" key="2">
    <source>
        <dbReference type="ARBA" id="ARBA00007543"/>
    </source>
</evidence>
<feature type="transmembrane region" description="Helical" evidence="12">
    <location>
        <begin position="286"/>
        <end position="305"/>
    </location>
</feature>
<dbReference type="EMBL" id="LT629804">
    <property type="protein sequence ID" value="SDU80315.1"/>
    <property type="molecule type" value="Genomic_DNA"/>
</dbReference>
<evidence type="ECO:0000256" key="3">
    <source>
        <dbReference type="ARBA" id="ARBA00022448"/>
    </source>
</evidence>
<feature type="transmembrane region" description="Helical" evidence="12">
    <location>
        <begin position="325"/>
        <end position="347"/>
    </location>
</feature>
<sequence>MDLSFLQILWFILIIVLWIGYVTLEGFGFGTGMLLRILPRNEKERRLQLNTIGPHWDGNEVFLLTAGGATFAAFPEWYATMFSGMYIALVLVLVLLILRISAIEWRGKINSDAWRTAWDYIHFGSAWLVALVWGVAFGNLVQGMAIQVGTYGVAGDPSTFVPADPTQIDAALAQGNQHFLTGGFFSLFTPFTIAAGLVVVSLFLTHGALWLALKTSGDFSNRAKALAKKTSLVSTGLTAVWALWAFFAYSTTGYAIIPLALAAIGLLASTFFTLKGQEKAGFFANMAGVACAVVFIFTTTVPFALKSYIDDAYGLTLVQASATSATHTVMTIAAAIFVPIVAVYTIWSYISFSRRLSVDSISDEPAGLHPTKIREFDSAM</sequence>
<dbReference type="PANTHER" id="PTHR43141">
    <property type="entry name" value="CYTOCHROME BD2 SUBUNIT II"/>
    <property type="match status" value="1"/>
</dbReference>
<dbReference type="GO" id="GO:0019646">
    <property type="term" value="P:aerobic electron transport chain"/>
    <property type="evidence" value="ECO:0007669"/>
    <property type="project" value="TreeGrafter"/>
</dbReference>
<keyword evidence="14" id="KW-1185">Reference proteome</keyword>
<feature type="transmembrane region" description="Helical" evidence="12">
    <location>
        <begin position="187"/>
        <end position="211"/>
    </location>
</feature>
<keyword evidence="7" id="KW-0479">Metal-binding</keyword>
<keyword evidence="10" id="KW-0408">Iron</keyword>
<evidence type="ECO:0000256" key="10">
    <source>
        <dbReference type="ARBA" id="ARBA00023004"/>
    </source>
</evidence>
<evidence type="ECO:0000256" key="12">
    <source>
        <dbReference type="SAM" id="Phobius"/>
    </source>
</evidence>
<dbReference type="GO" id="GO:0016682">
    <property type="term" value="F:oxidoreductase activity, acting on diphenols and related substances as donors, oxygen as acceptor"/>
    <property type="evidence" value="ECO:0007669"/>
    <property type="project" value="TreeGrafter"/>
</dbReference>
<evidence type="ECO:0000256" key="6">
    <source>
        <dbReference type="ARBA" id="ARBA00022692"/>
    </source>
</evidence>
<evidence type="ECO:0000256" key="5">
    <source>
        <dbReference type="ARBA" id="ARBA00022617"/>
    </source>
</evidence>
<dbReference type="Pfam" id="PF02322">
    <property type="entry name" value="Cyt_bd_oxida_II"/>
    <property type="match status" value="1"/>
</dbReference>
<dbReference type="GO" id="GO:0005886">
    <property type="term" value="C:plasma membrane"/>
    <property type="evidence" value="ECO:0007669"/>
    <property type="project" value="UniProtKB-SubCell"/>
</dbReference>
<evidence type="ECO:0000256" key="8">
    <source>
        <dbReference type="ARBA" id="ARBA00022982"/>
    </source>
</evidence>
<dbReference type="GO" id="GO:0046872">
    <property type="term" value="F:metal ion binding"/>
    <property type="evidence" value="ECO:0007669"/>
    <property type="project" value="UniProtKB-KW"/>
</dbReference>
<keyword evidence="9 12" id="KW-1133">Transmembrane helix</keyword>
<keyword evidence="3" id="KW-0813">Transport</keyword>
<name>A0A1H2LHU8_9ACTO</name>
<dbReference type="GO" id="GO:0070069">
    <property type="term" value="C:cytochrome complex"/>
    <property type="evidence" value="ECO:0007669"/>
    <property type="project" value="TreeGrafter"/>
</dbReference>
<accession>A0A1H2LHU8</accession>
<proteinExistence type="inferred from homology"/>
<dbReference type="GeneID" id="65344899"/>
<dbReference type="RefSeq" id="WP_091280959.1">
    <property type="nucleotide sequence ID" value="NZ_JABAPK010000002.1"/>
</dbReference>
<dbReference type="InterPro" id="IPR003317">
    <property type="entry name" value="Cyt-d_oxidase_su2"/>
</dbReference>
<evidence type="ECO:0000313" key="14">
    <source>
        <dbReference type="Proteomes" id="UP000214355"/>
    </source>
</evidence>
<dbReference type="PIRSF" id="PIRSF000267">
    <property type="entry name" value="Cyt_oxidse_sub2"/>
    <property type="match status" value="1"/>
</dbReference>
<comment type="similarity">
    <text evidence="2">Belongs to the cytochrome ubiquinol oxidase subunit 2 family.</text>
</comment>
<keyword evidence="4" id="KW-1003">Cell membrane</keyword>
<feature type="transmembrane region" description="Helical" evidence="12">
    <location>
        <begin position="232"/>
        <end position="249"/>
    </location>
</feature>
<feature type="transmembrane region" description="Helical" evidence="12">
    <location>
        <begin position="6"/>
        <end position="35"/>
    </location>
</feature>
<evidence type="ECO:0000256" key="11">
    <source>
        <dbReference type="ARBA" id="ARBA00023136"/>
    </source>
</evidence>
<feature type="transmembrane region" description="Helical" evidence="12">
    <location>
        <begin position="120"/>
        <end position="141"/>
    </location>
</feature>
<dbReference type="STRING" id="131112.SAMN04489737_1165"/>
<evidence type="ECO:0000256" key="9">
    <source>
        <dbReference type="ARBA" id="ARBA00022989"/>
    </source>
</evidence>
<dbReference type="NCBIfam" id="TIGR00203">
    <property type="entry name" value="cydB"/>
    <property type="match status" value="1"/>
</dbReference>
<evidence type="ECO:0000256" key="7">
    <source>
        <dbReference type="ARBA" id="ARBA00022723"/>
    </source>
</evidence>
<dbReference type="AlphaFoldDB" id="A0A1H2LHU8"/>
<keyword evidence="8" id="KW-0249">Electron transport</keyword>
<feature type="transmembrane region" description="Helical" evidence="12">
    <location>
        <begin position="80"/>
        <end position="100"/>
    </location>
</feature>
<comment type="subcellular location">
    <subcellularLocation>
        <location evidence="1">Cell membrane</location>
        <topology evidence="1">Multi-pass membrane protein</topology>
    </subcellularLocation>
</comment>
<dbReference type="GO" id="GO:0009055">
    <property type="term" value="F:electron transfer activity"/>
    <property type="evidence" value="ECO:0007669"/>
    <property type="project" value="TreeGrafter"/>
</dbReference>